<evidence type="ECO:0000256" key="1">
    <source>
        <dbReference type="ARBA" id="ARBA00010643"/>
    </source>
</evidence>
<evidence type="ECO:0000256" key="7">
    <source>
        <dbReference type="PIRSR" id="PIRSR000216-1"/>
    </source>
</evidence>
<dbReference type="Gene3D" id="1.10.10.1590">
    <property type="entry name" value="NADH-quinone oxidoreductase subunit E"/>
    <property type="match status" value="1"/>
</dbReference>
<dbReference type="OrthoDB" id="9807941at2"/>
<dbReference type="Proteomes" id="UP000198405">
    <property type="component" value="Unassembled WGS sequence"/>
</dbReference>
<keyword evidence="2 7" id="KW-0001">2Fe-2S</keyword>
<comment type="similarity">
    <text evidence="1">Belongs to the complex I 24 kDa subunit family.</text>
</comment>
<dbReference type="PANTHER" id="PTHR43342:SF1">
    <property type="entry name" value="BIFURCATING [FEFE] HYDROGENASE GAMMA SUBUNIT"/>
    <property type="match status" value="1"/>
</dbReference>
<dbReference type="InterPro" id="IPR002023">
    <property type="entry name" value="NuoE-like"/>
</dbReference>
<dbReference type="PANTHER" id="PTHR43342">
    <property type="entry name" value="NADH-QUINONE OXIDOREDUCTASE, E SUBUNIT"/>
    <property type="match status" value="1"/>
</dbReference>
<feature type="binding site" evidence="7">
    <location>
        <position position="111"/>
    </location>
    <ligand>
        <name>[2Fe-2S] cluster</name>
        <dbReference type="ChEBI" id="CHEBI:190135"/>
    </ligand>
</feature>
<comment type="cofactor">
    <cofactor evidence="7">
        <name>[2Fe-2S] cluster</name>
        <dbReference type="ChEBI" id="CHEBI:190135"/>
    </cofactor>
    <text evidence="7">Binds 1 [2Fe-2S] cluster.</text>
</comment>
<organism evidence="8 9">
    <name type="scientific">Desulfurobacterium atlanticum</name>
    <dbReference type="NCBI Taxonomy" id="240169"/>
    <lineage>
        <taxon>Bacteria</taxon>
        <taxon>Pseudomonadati</taxon>
        <taxon>Aquificota</taxon>
        <taxon>Aquificia</taxon>
        <taxon>Desulfurobacteriales</taxon>
        <taxon>Desulfurobacteriaceae</taxon>
        <taxon>Desulfurobacterium</taxon>
    </lineage>
</organism>
<dbReference type="InterPro" id="IPR041921">
    <property type="entry name" value="NuoE_N"/>
</dbReference>
<keyword evidence="3 7" id="KW-0479">Metal-binding</keyword>
<dbReference type="GO" id="GO:0046872">
    <property type="term" value="F:metal ion binding"/>
    <property type="evidence" value="ECO:0007669"/>
    <property type="project" value="UniProtKB-KW"/>
</dbReference>
<reference evidence="9" key="1">
    <citation type="submission" date="2017-06" db="EMBL/GenBank/DDBJ databases">
        <authorList>
            <person name="Varghese N."/>
            <person name="Submissions S."/>
        </authorList>
    </citation>
    <scope>NUCLEOTIDE SEQUENCE [LARGE SCALE GENOMIC DNA]</scope>
    <source>
        <strain evidence="9">DSM 15668</strain>
    </source>
</reference>
<proteinExistence type="inferred from homology"/>
<sequence>MKEDNLFLIEELLKIQEESGFHYIPSEKVLDVAKKFSKSPSEIYSIISFYPRLSNKPRGKYLIRVCENLPCHIEGAEEVVEAIKEYLGIDFGEATPDGKFYLEKTSCLGLCAIAPVILINNKPYGHLTPAKVKEVLRGYMEERND</sequence>
<evidence type="ECO:0000256" key="6">
    <source>
        <dbReference type="ARBA" id="ARBA00034078"/>
    </source>
</evidence>
<feature type="binding site" evidence="7">
    <location>
        <position position="71"/>
    </location>
    <ligand>
        <name>[2Fe-2S] cluster</name>
        <dbReference type="ChEBI" id="CHEBI:190135"/>
    </ligand>
</feature>
<dbReference type="InterPro" id="IPR042128">
    <property type="entry name" value="NuoE_dom"/>
</dbReference>
<keyword evidence="9" id="KW-1185">Reference proteome</keyword>
<dbReference type="Gene3D" id="3.40.30.10">
    <property type="entry name" value="Glutaredoxin"/>
    <property type="match status" value="1"/>
</dbReference>
<protein>
    <submittedName>
        <fullName evidence="8">NADH-quinone oxidoreductase subunit E</fullName>
    </submittedName>
</protein>
<accession>A0A238YUL9</accession>
<evidence type="ECO:0000313" key="9">
    <source>
        <dbReference type="Proteomes" id="UP000198405"/>
    </source>
</evidence>
<dbReference type="RefSeq" id="WP_089322914.1">
    <property type="nucleotide sequence ID" value="NZ_FZOB01000005.1"/>
</dbReference>
<evidence type="ECO:0000256" key="2">
    <source>
        <dbReference type="ARBA" id="ARBA00022714"/>
    </source>
</evidence>
<evidence type="ECO:0000313" key="8">
    <source>
        <dbReference type="EMBL" id="SNR74835.1"/>
    </source>
</evidence>
<dbReference type="InterPro" id="IPR028431">
    <property type="entry name" value="NADP_DH_HndA-like"/>
</dbReference>
<keyword evidence="4 7" id="KW-0408">Iron</keyword>
<dbReference type="InterPro" id="IPR036249">
    <property type="entry name" value="Thioredoxin-like_sf"/>
</dbReference>
<gene>
    <name evidence="8" type="ORF">SAMN06265340_10517</name>
</gene>
<evidence type="ECO:0000256" key="3">
    <source>
        <dbReference type="ARBA" id="ARBA00022723"/>
    </source>
</evidence>
<dbReference type="GO" id="GO:0016491">
    <property type="term" value="F:oxidoreductase activity"/>
    <property type="evidence" value="ECO:0007669"/>
    <property type="project" value="InterPro"/>
</dbReference>
<comment type="cofactor">
    <cofactor evidence="6">
        <name>[2Fe-2S] cluster</name>
        <dbReference type="ChEBI" id="CHEBI:190135"/>
    </cofactor>
</comment>
<evidence type="ECO:0000256" key="4">
    <source>
        <dbReference type="ARBA" id="ARBA00023004"/>
    </source>
</evidence>
<dbReference type="PIRSF" id="PIRSF000216">
    <property type="entry name" value="NADH_DH_24kDa"/>
    <property type="match status" value="1"/>
</dbReference>
<evidence type="ECO:0000256" key="5">
    <source>
        <dbReference type="ARBA" id="ARBA00023014"/>
    </source>
</evidence>
<dbReference type="AlphaFoldDB" id="A0A238YUL9"/>
<feature type="binding site" evidence="7">
    <location>
        <position position="107"/>
    </location>
    <ligand>
        <name>[2Fe-2S] cluster</name>
        <dbReference type="ChEBI" id="CHEBI:190135"/>
    </ligand>
</feature>
<dbReference type="SUPFAM" id="SSF52833">
    <property type="entry name" value="Thioredoxin-like"/>
    <property type="match status" value="1"/>
</dbReference>
<dbReference type="Pfam" id="PF01257">
    <property type="entry name" value="2Fe-2S_thioredx"/>
    <property type="match status" value="1"/>
</dbReference>
<dbReference type="GO" id="GO:0051537">
    <property type="term" value="F:2 iron, 2 sulfur cluster binding"/>
    <property type="evidence" value="ECO:0007669"/>
    <property type="project" value="UniProtKB-KW"/>
</dbReference>
<dbReference type="CDD" id="cd03064">
    <property type="entry name" value="TRX_Fd_NuoE"/>
    <property type="match status" value="1"/>
</dbReference>
<keyword evidence="5 7" id="KW-0411">Iron-sulfur</keyword>
<name>A0A238YUL9_9BACT</name>
<feature type="binding site" evidence="7">
    <location>
        <position position="66"/>
    </location>
    <ligand>
        <name>[2Fe-2S] cluster</name>
        <dbReference type="ChEBI" id="CHEBI:190135"/>
    </ligand>
</feature>
<dbReference type="EMBL" id="FZOB01000005">
    <property type="protein sequence ID" value="SNR74835.1"/>
    <property type="molecule type" value="Genomic_DNA"/>
</dbReference>